<feature type="signal peptide" evidence="2">
    <location>
        <begin position="1"/>
        <end position="19"/>
    </location>
</feature>
<feature type="domain" description="CHAT" evidence="3">
    <location>
        <begin position="582"/>
        <end position="846"/>
    </location>
</feature>
<dbReference type="InterPro" id="IPR024983">
    <property type="entry name" value="CHAT_dom"/>
</dbReference>
<feature type="chain" id="PRO_5021876173" evidence="2">
    <location>
        <begin position="20"/>
        <end position="850"/>
    </location>
</feature>
<dbReference type="AlphaFoldDB" id="A0A518EY56"/>
<evidence type="ECO:0000313" key="5">
    <source>
        <dbReference type="Proteomes" id="UP000320390"/>
    </source>
</evidence>
<sequence length="850" mass="91322" precursor="true">MRRGSQCALALIFSALLHATHASGHGTPLSDPPSTTTAERDGAADLTVAATRFIESLDAYRRGDLSARTALLAAAEELRRRHQRADPAEIAAFYQGLNAAALARGIALEDELDLLREEAAELSTDDLERLPIVRQKLEGFLLRCEGLEDVPVHAHALTLDARLGVRPLEQGRGPEGPAFRAELRALEEKAARSLELFRRAGQVTPTLEPLWILARCALLRADLDTAEDRFMEMDVVAERVHQLAWRERGLLGLIGLARERGSLFIAEDLLDQLATFRAPESCWALAREVAAQKLFVDDGESALSWLARFPPSELDEELAAGAGSERAWEEWRNLVSAAEMRSGRFDRARERMELADAAARGSTGESQGTIADLTRATIHLETNEPEQALALVRALRWEETSAVSRAERLTLEGRALLALGRCDEAILPLEEALAAARSDAEAPPDGHRANGSRHATVTSGSRVGEWLGLSAVETLGRAYVEAGSPLRAAGLFESAHAPIQRRGDCEAAILDLAGKTDLGYVTWMVGADQTLAVHVAPDGRASAASIPIGRRGLERGIERLRDALTATSNSASDPAWRALAVEMGEALLPAELKSRLASRAGSSATLVLAPHGVLERMPLEALLVGHDPRPLGVSTALTVMTALRNGEDLAPPLDGQRAQWMALGAPTTRDHALLPGARREIERIGALHPRWRAVTGDALTRSALEAALRGSSPLHLATHVAAVPRDTGRVSVAPWAFVVSSDELVSAHDVLQLRPRLPLVTLTACGSADGVSIDGLSVRGLAQTMLECGTRAAIVTLWPIQDHAAERASVRLHAALLGGASPAEATRRAREFLWQLGAAPSEWAAYRALE</sequence>
<gene>
    <name evidence="4" type="ORF">Poly30_45800</name>
</gene>
<reference evidence="4 5" key="1">
    <citation type="submission" date="2019-02" db="EMBL/GenBank/DDBJ databases">
        <title>Deep-cultivation of Planctomycetes and their phenomic and genomic characterization uncovers novel biology.</title>
        <authorList>
            <person name="Wiegand S."/>
            <person name="Jogler M."/>
            <person name="Boedeker C."/>
            <person name="Pinto D."/>
            <person name="Vollmers J."/>
            <person name="Rivas-Marin E."/>
            <person name="Kohn T."/>
            <person name="Peeters S.H."/>
            <person name="Heuer A."/>
            <person name="Rast P."/>
            <person name="Oberbeckmann S."/>
            <person name="Bunk B."/>
            <person name="Jeske O."/>
            <person name="Meyerdierks A."/>
            <person name="Storesund J.E."/>
            <person name="Kallscheuer N."/>
            <person name="Luecker S."/>
            <person name="Lage O.M."/>
            <person name="Pohl T."/>
            <person name="Merkel B.J."/>
            <person name="Hornburger P."/>
            <person name="Mueller R.-W."/>
            <person name="Bruemmer F."/>
            <person name="Labrenz M."/>
            <person name="Spormann A.M."/>
            <person name="Op den Camp H."/>
            <person name="Overmann J."/>
            <person name="Amann R."/>
            <person name="Jetten M.S.M."/>
            <person name="Mascher T."/>
            <person name="Medema M.H."/>
            <person name="Devos D.P."/>
            <person name="Kaster A.-K."/>
            <person name="Ovreas L."/>
            <person name="Rohde M."/>
            <person name="Galperin M.Y."/>
            <person name="Jogler C."/>
        </authorList>
    </citation>
    <scope>NUCLEOTIDE SEQUENCE [LARGE SCALE GENOMIC DNA]</scope>
    <source>
        <strain evidence="4 5">Poly30</strain>
    </source>
</reference>
<organism evidence="4 5">
    <name type="scientific">Saltatorellus ferox</name>
    <dbReference type="NCBI Taxonomy" id="2528018"/>
    <lineage>
        <taxon>Bacteria</taxon>
        <taxon>Pseudomonadati</taxon>
        <taxon>Planctomycetota</taxon>
        <taxon>Planctomycetia</taxon>
        <taxon>Planctomycetia incertae sedis</taxon>
        <taxon>Saltatorellus</taxon>
    </lineage>
</organism>
<dbReference type="SUPFAM" id="SSF48452">
    <property type="entry name" value="TPR-like"/>
    <property type="match status" value="1"/>
</dbReference>
<proteinExistence type="predicted"/>
<evidence type="ECO:0000259" key="3">
    <source>
        <dbReference type="Pfam" id="PF12770"/>
    </source>
</evidence>
<keyword evidence="5" id="KW-1185">Reference proteome</keyword>
<feature type="region of interest" description="Disordered" evidence="1">
    <location>
        <begin position="437"/>
        <end position="457"/>
    </location>
</feature>
<dbReference type="OrthoDB" id="220792at2"/>
<evidence type="ECO:0000256" key="1">
    <source>
        <dbReference type="SAM" id="MobiDB-lite"/>
    </source>
</evidence>
<dbReference type="RefSeq" id="WP_145202688.1">
    <property type="nucleotide sequence ID" value="NZ_CP036434.1"/>
</dbReference>
<feature type="compositionally biased region" description="Basic and acidic residues" evidence="1">
    <location>
        <begin position="438"/>
        <end position="448"/>
    </location>
</feature>
<evidence type="ECO:0000313" key="4">
    <source>
        <dbReference type="EMBL" id="QDV09024.1"/>
    </source>
</evidence>
<dbReference type="Pfam" id="PF12770">
    <property type="entry name" value="CHAT"/>
    <property type="match status" value="1"/>
</dbReference>
<dbReference type="Gene3D" id="1.25.40.10">
    <property type="entry name" value="Tetratricopeptide repeat domain"/>
    <property type="match status" value="1"/>
</dbReference>
<keyword evidence="2" id="KW-0732">Signal</keyword>
<accession>A0A518EY56</accession>
<dbReference type="EMBL" id="CP036434">
    <property type="protein sequence ID" value="QDV09024.1"/>
    <property type="molecule type" value="Genomic_DNA"/>
</dbReference>
<dbReference type="InterPro" id="IPR011990">
    <property type="entry name" value="TPR-like_helical_dom_sf"/>
</dbReference>
<name>A0A518EY56_9BACT</name>
<evidence type="ECO:0000256" key="2">
    <source>
        <dbReference type="SAM" id="SignalP"/>
    </source>
</evidence>
<protein>
    <submittedName>
        <fullName evidence="4">CHAT domain protein</fullName>
    </submittedName>
</protein>
<dbReference type="Proteomes" id="UP000320390">
    <property type="component" value="Chromosome"/>
</dbReference>
<feature type="region of interest" description="Disordered" evidence="1">
    <location>
        <begin position="23"/>
        <end position="42"/>
    </location>
</feature>